<feature type="region of interest" description="Disordered" evidence="1">
    <location>
        <begin position="1"/>
        <end position="28"/>
    </location>
</feature>
<dbReference type="Proteomes" id="UP000239711">
    <property type="component" value="Unassembled WGS sequence"/>
</dbReference>
<gene>
    <name evidence="2" type="ORF">C5745_09910</name>
</gene>
<proteinExistence type="predicted"/>
<keyword evidence="3" id="KW-1185">Reference proteome</keyword>
<accession>A0A2S9J4D5</accession>
<dbReference type="EMBL" id="PVBQ01000006">
    <property type="protein sequence ID" value="PRD47614.1"/>
    <property type="molecule type" value="Genomic_DNA"/>
</dbReference>
<protein>
    <submittedName>
        <fullName evidence="2">Uncharacterized protein</fullName>
    </submittedName>
</protein>
<comment type="caution">
    <text evidence="2">The sequence shown here is derived from an EMBL/GenBank/DDBJ whole genome shotgun (WGS) entry which is preliminary data.</text>
</comment>
<dbReference type="RefSeq" id="WP_105716837.1">
    <property type="nucleotide sequence ID" value="NZ_PVBQ01000006.1"/>
</dbReference>
<evidence type="ECO:0000313" key="3">
    <source>
        <dbReference type="Proteomes" id="UP000239711"/>
    </source>
</evidence>
<feature type="compositionally biased region" description="Low complexity" evidence="1">
    <location>
        <begin position="1"/>
        <end position="27"/>
    </location>
</feature>
<reference evidence="2 3" key="1">
    <citation type="submission" date="2018-02" db="EMBL/GenBank/DDBJ databases">
        <title>The draft genome of Sphingobacterium sp. 5JN-11.</title>
        <authorList>
            <person name="Liu L."/>
            <person name="Li L."/>
            <person name="Liang L."/>
            <person name="Zhang X."/>
            <person name="Wang T."/>
        </authorList>
    </citation>
    <scope>NUCLEOTIDE SEQUENCE [LARGE SCALE GENOMIC DNA]</scope>
    <source>
        <strain evidence="2 3">5JN-11</strain>
    </source>
</reference>
<evidence type="ECO:0000256" key="1">
    <source>
        <dbReference type="SAM" id="MobiDB-lite"/>
    </source>
</evidence>
<sequence>MDSSNVDSPNVDSSNVDSSSTSDLNTSKRMHYNQLAEEIIRFCSLEYKSSEQIATHIKRSEKYLKNNILTKMIRDGKLLKLYADNHPNQKYTAKK</sequence>
<name>A0A2S9J4D5_9SPHI</name>
<organism evidence="2 3">
    <name type="scientific">Sphingobacterium haloxyli</name>
    <dbReference type="NCBI Taxonomy" id="2100533"/>
    <lineage>
        <taxon>Bacteria</taxon>
        <taxon>Pseudomonadati</taxon>
        <taxon>Bacteroidota</taxon>
        <taxon>Sphingobacteriia</taxon>
        <taxon>Sphingobacteriales</taxon>
        <taxon>Sphingobacteriaceae</taxon>
        <taxon>Sphingobacterium</taxon>
    </lineage>
</organism>
<evidence type="ECO:0000313" key="2">
    <source>
        <dbReference type="EMBL" id="PRD47614.1"/>
    </source>
</evidence>
<dbReference type="AlphaFoldDB" id="A0A2S9J4D5"/>